<feature type="domain" description="BON" evidence="2">
    <location>
        <begin position="3"/>
        <end position="71"/>
    </location>
</feature>
<dbReference type="PANTHER" id="PTHR34606:SF4">
    <property type="entry name" value="OUTER MEMBRANE LIPOPROTEIN DOLP"/>
    <property type="match status" value="1"/>
</dbReference>
<evidence type="ECO:0000313" key="3">
    <source>
        <dbReference type="EMBL" id="MFC7299737.1"/>
    </source>
</evidence>
<organism evidence="3 4">
    <name type="scientific">Herminiimonas aquatilis</name>
    <dbReference type="NCBI Taxonomy" id="345342"/>
    <lineage>
        <taxon>Bacteria</taxon>
        <taxon>Pseudomonadati</taxon>
        <taxon>Pseudomonadota</taxon>
        <taxon>Betaproteobacteria</taxon>
        <taxon>Burkholderiales</taxon>
        <taxon>Oxalobacteraceae</taxon>
        <taxon>Herminiimonas</taxon>
    </lineage>
</organism>
<name>A0ABW2J8T3_9BURK</name>
<dbReference type="SMART" id="SM00749">
    <property type="entry name" value="BON"/>
    <property type="match status" value="3"/>
</dbReference>
<dbReference type="Gene3D" id="3.30.1340.30">
    <property type="match status" value="3"/>
</dbReference>
<sequence length="216" mass="23256">MKTDRQLKQDVIDELEWESAIDETGIGVEVHNGIVTLSGTLNSYAEKYAAEKAVQRVADVKGLAVEIDVALPGWGQRTDADIARTAAQALEWNALVPKDGIKIVVEDGWITLTGSVDFQYQRKAAERALQTLLGVVGISNQIAVTPAVTPRDIKSHIEAALQRRAHSETKGIEVVVNGDQITLNGSVSSYAERRAALSAAAQTRGVARVVDKLFVA</sequence>
<gene>
    <name evidence="3" type="ORF">ACFQO0_14945</name>
</gene>
<keyword evidence="1" id="KW-0732">Signal</keyword>
<evidence type="ECO:0000313" key="4">
    <source>
        <dbReference type="Proteomes" id="UP001596379"/>
    </source>
</evidence>
<dbReference type="InterPro" id="IPR014004">
    <property type="entry name" value="Transpt-assoc_nodulatn_dom_bac"/>
</dbReference>
<accession>A0ABW2J8T3</accession>
<dbReference type="PANTHER" id="PTHR34606">
    <property type="entry name" value="BON DOMAIN-CONTAINING PROTEIN"/>
    <property type="match status" value="1"/>
</dbReference>
<dbReference type="Pfam" id="PF04972">
    <property type="entry name" value="BON"/>
    <property type="match status" value="3"/>
</dbReference>
<dbReference type="EMBL" id="JBHTCC010000004">
    <property type="protein sequence ID" value="MFC7299737.1"/>
    <property type="molecule type" value="Genomic_DNA"/>
</dbReference>
<keyword evidence="4" id="KW-1185">Reference proteome</keyword>
<feature type="domain" description="BON" evidence="2">
    <location>
        <begin position="149"/>
        <end position="216"/>
    </location>
</feature>
<protein>
    <submittedName>
        <fullName evidence="3">BON domain-containing protein</fullName>
    </submittedName>
</protein>
<proteinExistence type="predicted"/>
<feature type="domain" description="BON" evidence="2">
    <location>
        <begin position="78"/>
        <end position="146"/>
    </location>
</feature>
<dbReference type="PROSITE" id="PS50914">
    <property type="entry name" value="BON"/>
    <property type="match status" value="3"/>
</dbReference>
<dbReference type="InterPro" id="IPR051686">
    <property type="entry name" value="Lipoprotein_DolP"/>
</dbReference>
<comment type="caution">
    <text evidence="3">The sequence shown here is derived from an EMBL/GenBank/DDBJ whole genome shotgun (WGS) entry which is preliminary data.</text>
</comment>
<dbReference type="Proteomes" id="UP001596379">
    <property type="component" value="Unassembled WGS sequence"/>
</dbReference>
<evidence type="ECO:0000259" key="2">
    <source>
        <dbReference type="PROSITE" id="PS50914"/>
    </source>
</evidence>
<reference evidence="4" key="1">
    <citation type="journal article" date="2019" name="Int. J. Syst. Evol. Microbiol.">
        <title>The Global Catalogue of Microorganisms (GCM) 10K type strain sequencing project: providing services to taxonomists for standard genome sequencing and annotation.</title>
        <authorList>
            <consortium name="The Broad Institute Genomics Platform"/>
            <consortium name="The Broad Institute Genome Sequencing Center for Infectious Disease"/>
            <person name="Wu L."/>
            <person name="Ma J."/>
        </authorList>
    </citation>
    <scope>NUCLEOTIDE SEQUENCE [LARGE SCALE GENOMIC DNA]</scope>
    <source>
        <strain evidence="4">CCUG 36956</strain>
    </source>
</reference>
<dbReference type="RefSeq" id="WP_382236131.1">
    <property type="nucleotide sequence ID" value="NZ_JBHTCC010000004.1"/>
</dbReference>
<dbReference type="InterPro" id="IPR007055">
    <property type="entry name" value="BON_dom"/>
</dbReference>
<evidence type="ECO:0000256" key="1">
    <source>
        <dbReference type="ARBA" id="ARBA00022729"/>
    </source>
</evidence>